<proteinExistence type="predicted"/>
<dbReference type="OrthoDB" id="5290589at2"/>
<sequence>MMNLARDYAEKRDFIRMFVDAKVSIVDLDSGAEYHGEAKNLSGKGLMFEANFEPALDAELRVTVASMQSRMPPLVASFKVVRVIKKDDGMYEIAGELSNVS</sequence>
<accession>A0A4R6UZW2</accession>
<evidence type="ECO:0000313" key="2">
    <source>
        <dbReference type="EMBL" id="TDQ51195.1"/>
    </source>
</evidence>
<evidence type="ECO:0000259" key="1">
    <source>
        <dbReference type="Pfam" id="PF07238"/>
    </source>
</evidence>
<dbReference type="Pfam" id="PF07238">
    <property type="entry name" value="PilZ"/>
    <property type="match status" value="1"/>
</dbReference>
<evidence type="ECO:0000313" key="3">
    <source>
        <dbReference type="Proteomes" id="UP000295375"/>
    </source>
</evidence>
<gene>
    <name evidence="2" type="ORF">EV696_101165</name>
</gene>
<dbReference type="SUPFAM" id="SSF141371">
    <property type="entry name" value="PilZ domain-like"/>
    <property type="match status" value="1"/>
</dbReference>
<dbReference type="InterPro" id="IPR009875">
    <property type="entry name" value="PilZ_domain"/>
</dbReference>
<reference evidence="2 3" key="1">
    <citation type="submission" date="2019-03" db="EMBL/GenBank/DDBJ databases">
        <title>Genomic Encyclopedia of Type Strains, Phase IV (KMG-IV): sequencing the most valuable type-strain genomes for metagenomic binning, comparative biology and taxonomic classification.</title>
        <authorList>
            <person name="Goeker M."/>
        </authorList>
    </citation>
    <scope>NUCLEOTIDE SEQUENCE [LARGE SCALE GENOMIC DNA]</scope>
    <source>
        <strain evidence="2 3">DSM 103792</strain>
    </source>
</reference>
<dbReference type="EMBL" id="SNYM01000001">
    <property type="protein sequence ID" value="TDQ51195.1"/>
    <property type="molecule type" value="Genomic_DNA"/>
</dbReference>
<dbReference type="GO" id="GO:0035438">
    <property type="term" value="F:cyclic-di-GMP binding"/>
    <property type="evidence" value="ECO:0007669"/>
    <property type="project" value="InterPro"/>
</dbReference>
<comment type="caution">
    <text evidence="2">The sequence shown here is derived from an EMBL/GenBank/DDBJ whole genome shotgun (WGS) entry which is preliminary data.</text>
</comment>
<protein>
    <submittedName>
        <fullName evidence="2">PilZ domain-containing protein</fullName>
    </submittedName>
</protein>
<name>A0A4R6UZW2_9GAMM</name>
<feature type="domain" description="PilZ" evidence="1">
    <location>
        <begin position="10"/>
        <end position="90"/>
    </location>
</feature>
<dbReference type="Gene3D" id="2.40.10.220">
    <property type="entry name" value="predicted glycosyltransferase like domains"/>
    <property type="match status" value="1"/>
</dbReference>
<keyword evidence="3" id="KW-1185">Reference proteome</keyword>
<organism evidence="2 3">
    <name type="scientific">Permianibacter aggregans</name>
    <dbReference type="NCBI Taxonomy" id="1510150"/>
    <lineage>
        <taxon>Bacteria</taxon>
        <taxon>Pseudomonadati</taxon>
        <taxon>Pseudomonadota</taxon>
        <taxon>Gammaproteobacteria</taxon>
        <taxon>Pseudomonadales</taxon>
        <taxon>Pseudomonadaceae</taxon>
        <taxon>Permianibacter</taxon>
    </lineage>
</organism>
<dbReference type="RefSeq" id="WP_133587047.1">
    <property type="nucleotide sequence ID" value="NZ_CP037953.1"/>
</dbReference>
<dbReference type="Proteomes" id="UP000295375">
    <property type="component" value="Unassembled WGS sequence"/>
</dbReference>
<dbReference type="AlphaFoldDB" id="A0A4R6UZW2"/>